<proteinExistence type="predicted"/>
<organism evidence="2 3">
    <name type="scientific">Nonomuraea jabiensis</name>
    <dbReference type="NCBI Taxonomy" id="882448"/>
    <lineage>
        <taxon>Bacteria</taxon>
        <taxon>Bacillati</taxon>
        <taxon>Actinomycetota</taxon>
        <taxon>Actinomycetes</taxon>
        <taxon>Streptosporangiales</taxon>
        <taxon>Streptosporangiaceae</taxon>
        <taxon>Nonomuraea</taxon>
    </lineage>
</organism>
<sequence>MAITLRTFRDDVSTPYASFFLIDLCGAEGGPSLADGILESGPGWMRIESTVSRGRTDVRLESWDAAPPVAPAPWVPAGESTYLSAAGIVTISDDDGGGSVDALVLGPPHFLYGVRAYHVPPARSSDSDFWEDPRRAHVLLRFWPLRDVFDPARHALPQRSPGDSPPPSGYVPSMDWPVLRERTVPPPQDEPEPDVTDDPYPWRTLAEHRRRTGIRHALNPEGAPTYVVRRHDLSTFGDPDPGTSHRLTAPAPAIVTVLDGDGDLLTVRNAAPAESARVLAAEQTWRPS</sequence>
<accession>A0A7W9LEX4</accession>
<evidence type="ECO:0000256" key="1">
    <source>
        <dbReference type="SAM" id="MobiDB-lite"/>
    </source>
</evidence>
<evidence type="ECO:0000313" key="3">
    <source>
        <dbReference type="Proteomes" id="UP000579153"/>
    </source>
</evidence>
<feature type="region of interest" description="Disordered" evidence="1">
    <location>
        <begin position="154"/>
        <end position="201"/>
    </location>
</feature>
<dbReference type="Proteomes" id="UP000579153">
    <property type="component" value="Unassembled WGS sequence"/>
</dbReference>
<gene>
    <name evidence="2" type="ORF">HD596_008072</name>
</gene>
<keyword evidence="3" id="KW-1185">Reference proteome</keyword>
<comment type="caution">
    <text evidence="2">The sequence shown here is derived from an EMBL/GenBank/DDBJ whole genome shotgun (WGS) entry which is preliminary data.</text>
</comment>
<reference evidence="2 3" key="1">
    <citation type="submission" date="2020-08" db="EMBL/GenBank/DDBJ databases">
        <title>Sequencing the genomes of 1000 actinobacteria strains.</title>
        <authorList>
            <person name="Klenk H.-P."/>
        </authorList>
    </citation>
    <scope>NUCLEOTIDE SEQUENCE [LARGE SCALE GENOMIC DNA]</scope>
    <source>
        <strain evidence="2 3">DSM 45507</strain>
    </source>
</reference>
<dbReference type="RefSeq" id="WP_185074638.1">
    <property type="nucleotide sequence ID" value="NZ_JACHMB010000001.1"/>
</dbReference>
<name>A0A7W9LEX4_9ACTN</name>
<dbReference type="EMBL" id="JACHMB010000001">
    <property type="protein sequence ID" value="MBB5781316.1"/>
    <property type="molecule type" value="Genomic_DNA"/>
</dbReference>
<dbReference type="AlphaFoldDB" id="A0A7W9LEX4"/>
<evidence type="ECO:0000313" key="2">
    <source>
        <dbReference type="EMBL" id="MBB5781316.1"/>
    </source>
</evidence>
<protein>
    <submittedName>
        <fullName evidence="2">Uncharacterized protein</fullName>
    </submittedName>
</protein>